<dbReference type="InterPro" id="IPR044804">
    <property type="entry name" value="Ribosomal_eL20z-like"/>
</dbReference>
<gene>
    <name evidence="2" type="ORF">Cni_G05980</name>
</gene>
<keyword evidence="1" id="KW-1133">Transmembrane helix</keyword>
<accession>A0AAQ3JW58</accession>
<protein>
    <submittedName>
        <fullName evidence="2">60S ribosomal protein L18a-like protein isoform X2</fullName>
    </submittedName>
</protein>
<feature type="transmembrane region" description="Helical" evidence="1">
    <location>
        <begin position="161"/>
        <end position="182"/>
    </location>
</feature>
<keyword evidence="2" id="KW-0687">Ribonucleoprotein</keyword>
<keyword evidence="1" id="KW-0812">Transmembrane</keyword>
<keyword evidence="2" id="KW-0689">Ribosomal protein</keyword>
<name>A0AAQ3JW58_9LILI</name>
<proteinExistence type="predicted"/>
<keyword evidence="1" id="KW-0472">Membrane</keyword>
<keyword evidence="3" id="KW-1185">Reference proteome</keyword>
<dbReference type="AlphaFoldDB" id="A0AAQ3JW58"/>
<sequence length="188" mass="20009">MIVSPLKETAEPGLINSTYVLSTTALSSLTKMLMTGQGSDGDRAKIHAGQPPPLYGTFPPPSLQPPVAPPLAYPAVPKAPLQQPLPQPAAGYHVIPVGYQTHPCNALVDGVPMNMTEPPLPFCGIGVGWALFLAGFFLASIPWYVGAFIFLFVAQDYREKPGLIACTVAAALALVPVILNAFNFHVFW</sequence>
<evidence type="ECO:0000256" key="1">
    <source>
        <dbReference type="SAM" id="Phobius"/>
    </source>
</evidence>
<organism evidence="2 3">
    <name type="scientific">Canna indica</name>
    <name type="common">Indian-shot</name>
    <dbReference type="NCBI Taxonomy" id="4628"/>
    <lineage>
        <taxon>Eukaryota</taxon>
        <taxon>Viridiplantae</taxon>
        <taxon>Streptophyta</taxon>
        <taxon>Embryophyta</taxon>
        <taxon>Tracheophyta</taxon>
        <taxon>Spermatophyta</taxon>
        <taxon>Magnoliopsida</taxon>
        <taxon>Liliopsida</taxon>
        <taxon>Zingiberales</taxon>
        <taxon>Cannaceae</taxon>
        <taxon>Canna</taxon>
    </lineage>
</organism>
<dbReference type="PANTHER" id="PTHR46631:SF27">
    <property type="entry name" value="OS05G0564800 PROTEIN"/>
    <property type="match status" value="1"/>
</dbReference>
<dbReference type="PANTHER" id="PTHR46631">
    <property type="entry name" value="60S RIBOSOMAL PROTEIN L18A-LIKE"/>
    <property type="match status" value="1"/>
</dbReference>
<evidence type="ECO:0000313" key="2">
    <source>
        <dbReference type="EMBL" id="WOK97272.1"/>
    </source>
</evidence>
<feature type="transmembrane region" description="Helical" evidence="1">
    <location>
        <begin position="129"/>
        <end position="154"/>
    </location>
</feature>
<dbReference type="Proteomes" id="UP001327560">
    <property type="component" value="Chromosome 2"/>
</dbReference>
<dbReference type="GO" id="GO:0005840">
    <property type="term" value="C:ribosome"/>
    <property type="evidence" value="ECO:0007669"/>
    <property type="project" value="UniProtKB-KW"/>
</dbReference>
<reference evidence="2 3" key="1">
    <citation type="submission" date="2023-10" db="EMBL/GenBank/DDBJ databases">
        <title>Chromosome-scale genome assembly provides insights into flower coloration mechanisms of Canna indica.</title>
        <authorList>
            <person name="Li C."/>
        </authorList>
    </citation>
    <scope>NUCLEOTIDE SEQUENCE [LARGE SCALE GENOMIC DNA]</scope>
    <source>
        <tissue evidence="2">Flower</tissue>
    </source>
</reference>
<evidence type="ECO:0000313" key="3">
    <source>
        <dbReference type="Proteomes" id="UP001327560"/>
    </source>
</evidence>
<dbReference type="EMBL" id="CP136891">
    <property type="protein sequence ID" value="WOK97272.1"/>
    <property type="molecule type" value="Genomic_DNA"/>
</dbReference>